<protein>
    <submittedName>
        <fullName evidence="1">Uncharacterized protein</fullName>
    </submittedName>
</protein>
<gene>
    <name evidence="1" type="ORF">BDN72DRAFT_844488</name>
</gene>
<reference evidence="1 2" key="1">
    <citation type="journal article" date="2019" name="Nat. Ecol. Evol.">
        <title>Megaphylogeny resolves global patterns of mushroom evolution.</title>
        <authorList>
            <person name="Varga T."/>
            <person name="Krizsan K."/>
            <person name="Foldi C."/>
            <person name="Dima B."/>
            <person name="Sanchez-Garcia M."/>
            <person name="Sanchez-Ramirez S."/>
            <person name="Szollosi G.J."/>
            <person name="Szarkandi J.G."/>
            <person name="Papp V."/>
            <person name="Albert L."/>
            <person name="Andreopoulos W."/>
            <person name="Angelini C."/>
            <person name="Antonin V."/>
            <person name="Barry K.W."/>
            <person name="Bougher N.L."/>
            <person name="Buchanan P."/>
            <person name="Buyck B."/>
            <person name="Bense V."/>
            <person name="Catcheside P."/>
            <person name="Chovatia M."/>
            <person name="Cooper J."/>
            <person name="Damon W."/>
            <person name="Desjardin D."/>
            <person name="Finy P."/>
            <person name="Geml J."/>
            <person name="Haridas S."/>
            <person name="Hughes K."/>
            <person name="Justo A."/>
            <person name="Karasinski D."/>
            <person name="Kautmanova I."/>
            <person name="Kiss B."/>
            <person name="Kocsube S."/>
            <person name="Kotiranta H."/>
            <person name="LaButti K.M."/>
            <person name="Lechner B.E."/>
            <person name="Liimatainen K."/>
            <person name="Lipzen A."/>
            <person name="Lukacs Z."/>
            <person name="Mihaltcheva S."/>
            <person name="Morgado L.N."/>
            <person name="Niskanen T."/>
            <person name="Noordeloos M.E."/>
            <person name="Ohm R.A."/>
            <person name="Ortiz-Santana B."/>
            <person name="Ovrebo C."/>
            <person name="Racz N."/>
            <person name="Riley R."/>
            <person name="Savchenko A."/>
            <person name="Shiryaev A."/>
            <person name="Soop K."/>
            <person name="Spirin V."/>
            <person name="Szebenyi C."/>
            <person name="Tomsovsky M."/>
            <person name="Tulloss R.E."/>
            <person name="Uehling J."/>
            <person name="Grigoriev I.V."/>
            <person name="Vagvolgyi C."/>
            <person name="Papp T."/>
            <person name="Martin F.M."/>
            <person name="Miettinen O."/>
            <person name="Hibbett D.S."/>
            <person name="Nagy L.G."/>
        </authorList>
    </citation>
    <scope>NUCLEOTIDE SEQUENCE [LARGE SCALE GENOMIC DNA]</scope>
    <source>
        <strain evidence="1 2">NL-1719</strain>
    </source>
</reference>
<keyword evidence="2" id="KW-1185">Reference proteome</keyword>
<evidence type="ECO:0000313" key="2">
    <source>
        <dbReference type="Proteomes" id="UP000308600"/>
    </source>
</evidence>
<name>A0ACD3AKC9_9AGAR</name>
<accession>A0ACD3AKC9</accession>
<evidence type="ECO:0000313" key="1">
    <source>
        <dbReference type="EMBL" id="TFK66338.1"/>
    </source>
</evidence>
<sequence length="197" mass="22316">MTTSYRIYTHKFWSQLQRFTAEINELEPFKEEGDAHPSFNFLVTGIGFRFPLAPWALQTCNNFPWVLSGTSRRPWLGRLSRLFDALDFLSCATPKHRRLSSPPYTIQSSIRPVAGPQNLPIPEISSPASSDIHHQAYINCFSWVSTIHVELRVSHSIPCLPVNARVLVVFLPMPDRALARGKIIYPSGSPIKSEELI</sequence>
<organism evidence="1 2">
    <name type="scientific">Pluteus cervinus</name>
    <dbReference type="NCBI Taxonomy" id="181527"/>
    <lineage>
        <taxon>Eukaryota</taxon>
        <taxon>Fungi</taxon>
        <taxon>Dikarya</taxon>
        <taxon>Basidiomycota</taxon>
        <taxon>Agaricomycotina</taxon>
        <taxon>Agaricomycetes</taxon>
        <taxon>Agaricomycetidae</taxon>
        <taxon>Agaricales</taxon>
        <taxon>Pluteineae</taxon>
        <taxon>Pluteaceae</taxon>
        <taxon>Pluteus</taxon>
    </lineage>
</organism>
<dbReference type="EMBL" id="ML208408">
    <property type="protein sequence ID" value="TFK66338.1"/>
    <property type="molecule type" value="Genomic_DNA"/>
</dbReference>
<proteinExistence type="predicted"/>
<dbReference type="Proteomes" id="UP000308600">
    <property type="component" value="Unassembled WGS sequence"/>
</dbReference>